<reference evidence="1 2" key="1">
    <citation type="submission" date="2010-07" db="EMBL/GenBank/DDBJ databases">
        <title>The draft genome of Paenibacillus curdlanolyticus YK9.</title>
        <authorList>
            <consortium name="US DOE Joint Genome Institute (JGI-PGF)"/>
            <person name="Lucas S."/>
            <person name="Copeland A."/>
            <person name="Lapidus A."/>
            <person name="Cheng J.-F."/>
            <person name="Bruce D."/>
            <person name="Goodwin L."/>
            <person name="Pitluck S."/>
            <person name="Land M.L."/>
            <person name="Hauser L."/>
            <person name="Chang Y.-J."/>
            <person name="Jeffries C."/>
            <person name="Anderson I.J."/>
            <person name="Johnson E."/>
            <person name="Loganathan U."/>
            <person name="Mulhopadhyay B."/>
            <person name="Kyrpides N."/>
            <person name="Woyke T.J."/>
        </authorList>
    </citation>
    <scope>NUCLEOTIDE SEQUENCE [LARGE SCALE GENOMIC DNA]</scope>
    <source>
        <strain evidence="1 2">YK9</strain>
    </source>
</reference>
<evidence type="ECO:0000313" key="1">
    <source>
        <dbReference type="EMBL" id="EFM10642.1"/>
    </source>
</evidence>
<keyword evidence="2" id="KW-1185">Reference proteome</keyword>
<sequence>MQESKFEIRFEIFEDDIEELRAMDVKTFDKEFHEIYGPFTMRVDGHEWIPYPSDGLPLSAKRIYSELILTHFNLLVDVLAALDAHTYVALKYIENSWTWFVFEAHADQLSLSKLKAEEGSCTGLICTTPSLLKDAQVQITSIFRIARSEFEQEIKDAITRLMAQIRAINLPLLESHYFRKVRRFLR</sequence>
<evidence type="ECO:0000313" key="2">
    <source>
        <dbReference type="Proteomes" id="UP000005387"/>
    </source>
</evidence>
<dbReference type="eggNOG" id="ENOG5034BFM">
    <property type="taxonomic scope" value="Bacteria"/>
</dbReference>
<gene>
    <name evidence="1" type="ORF">PaecuDRAFT_2554</name>
</gene>
<dbReference type="RefSeq" id="WP_006038546.1">
    <property type="nucleotide sequence ID" value="NZ_AEDD01000006.1"/>
</dbReference>
<protein>
    <submittedName>
        <fullName evidence="1">Uncharacterized protein</fullName>
    </submittedName>
</protein>
<proteinExistence type="predicted"/>
<organism evidence="1 2">
    <name type="scientific">Paenibacillus curdlanolyticus YK9</name>
    <dbReference type="NCBI Taxonomy" id="717606"/>
    <lineage>
        <taxon>Bacteria</taxon>
        <taxon>Bacillati</taxon>
        <taxon>Bacillota</taxon>
        <taxon>Bacilli</taxon>
        <taxon>Bacillales</taxon>
        <taxon>Paenibacillaceae</taxon>
        <taxon>Paenibacillus</taxon>
    </lineage>
</organism>
<dbReference type="STRING" id="717606.PaecuDRAFT_2554"/>
<name>E0IA65_9BACL</name>
<dbReference type="AlphaFoldDB" id="E0IA65"/>
<dbReference type="OrthoDB" id="2627179at2"/>
<accession>E0IA65</accession>
<dbReference type="EMBL" id="AEDD01000006">
    <property type="protein sequence ID" value="EFM10642.1"/>
    <property type="molecule type" value="Genomic_DNA"/>
</dbReference>
<dbReference type="Proteomes" id="UP000005387">
    <property type="component" value="Unassembled WGS sequence"/>
</dbReference>